<keyword evidence="1" id="KW-0472">Membrane</keyword>
<evidence type="ECO:0000256" key="1">
    <source>
        <dbReference type="SAM" id="Phobius"/>
    </source>
</evidence>
<keyword evidence="1" id="KW-0812">Transmembrane</keyword>
<sequence length="135" mass="15158">MEKTTKAFLFLIFATPLWALIAMALEELESIYGKISPEILYFVYPTLAVALTTALFLWKMQISLSEFGILASISPLVASIALFAMIIIQDVRSNPHYSDDPGFFILLVFYVFPVLSFLLGAVFYYSIARLKEGAQ</sequence>
<dbReference type="Proteomes" id="UP001055732">
    <property type="component" value="Chromosome"/>
</dbReference>
<keyword evidence="1" id="KW-1133">Transmembrane helix</keyword>
<keyword evidence="3" id="KW-1185">Reference proteome</keyword>
<gene>
    <name evidence="2" type="ORF">NF865_07525</name>
</gene>
<reference evidence="2" key="1">
    <citation type="journal article" date="1998" name="Int. J. Syst. Bacteriol. 48 Pt">
        <title>Thermococcus guaymasensis sp. nov. and Thermococcus aggregans sp. nov., two novel thermophilic archaea isolated from the Guaymas Basin hydrothermal vent site.</title>
        <authorList>
            <person name="Canganella F."/>
            <person name="Jones W.J."/>
            <person name="Gambacorta A."/>
            <person name="Antranikian G."/>
        </authorList>
    </citation>
    <scope>NUCLEOTIDE SEQUENCE</scope>
    <source>
        <strain evidence="2">TY</strain>
    </source>
</reference>
<evidence type="ECO:0000313" key="2">
    <source>
        <dbReference type="EMBL" id="USS40176.1"/>
    </source>
</evidence>
<accession>A0A9E7MWQ8</accession>
<dbReference type="AlphaFoldDB" id="A0A9E7MWQ8"/>
<dbReference type="EMBL" id="CP099582">
    <property type="protein sequence ID" value="USS40176.1"/>
    <property type="molecule type" value="Genomic_DNA"/>
</dbReference>
<evidence type="ECO:0000313" key="3">
    <source>
        <dbReference type="Proteomes" id="UP001055732"/>
    </source>
</evidence>
<feature type="transmembrane region" description="Helical" evidence="1">
    <location>
        <begin position="67"/>
        <end position="88"/>
    </location>
</feature>
<name>A0A9E7MWQ8_THEAG</name>
<feature type="transmembrane region" description="Helical" evidence="1">
    <location>
        <begin position="103"/>
        <end position="127"/>
    </location>
</feature>
<feature type="transmembrane region" description="Helical" evidence="1">
    <location>
        <begin position="40"/>
        <end position="58"/>
    </location>
</feature>
<organism evidence="2 3">
    <name type="scientific">Thermococcus aggregans</name>
    <dbReference type="NCBI Taxonomy" id="110163"/>
    <lineage>
        <taxon>Archaea</taxon>
        <taxon>Methanobacteriati</taxon>
        <taxon>Methanobacteriota</taxon>
        <taxon>Thermococci</taxon>
        <taxon>Thermococcales</taxon>
        <taxon>Thermococcaceae</taxon>
        <taxon>Thermococcus</taxon>
    </lineage>
</organism>
<proteinExistence type="predicted"/>
<dbReference type="KEGG" id="tagg:NF865_07525"/>
<reference evidence="2" key="2">
    <citation type="submission" date="2022-06" db="EMBL/GenBank/DDBJ databases">
        <authorList>
            <person name="Park Y.-J."/>
        </authorList>
    </citation>
    <scope>NUCLEOTIDE SEQUENCE</scope>
    <source>
        <strain evidence="2">TY</strain>
    </source>
</reference>
<dbReference type="RefSeq" id="WP_253304133.1">
    <property type="nucleotide sequence ID" value="NZ_CP099582.1"/>
</dbReference>
<protein>
    <submittedName>
        <fullName evidence="2">Uncharacterized protein</fullName>
    </submittedName>
</protein>